<dbReference type="SUPFAM" id="SSF49348">
    <property type="entry name" value="Clathrin adaptor appendage domain"/>
    <property type="match status" value="1"/>
</dbReference>
<dbReference type="GO" id="GO:0035615">
    <property type="term" value="F:clathrin adaptor activity"/>
    <property type="evidence" value="ECO:0007669"/>
    <property type="project" value="InterPro"/>
</dbReference>
<comment type="subcellular location">
    <subcellularLocation>
        <location evidence="1">Membrane</location>
        <location evidence="1">Coated pit</location>
        <topology evidence="1">Peripheral membrane protein</topology>
        <orientation evidence="1">Cytoplasmic side</orientation>
    </subcellularLocation>
</comment>
<keyword evidence="6 7" id="KW-0168">Coated pit</keyword>
<dbReference type="InterPro" id="IPR011989">
    <property type="entry name" value="ARM-like"/>
</dbReference>
<name>A0A5K1UV44_ENTHI</name>
<evidence type="ECO:0000256" key="6">
    <source>
        <dbReference type="ARBA" id="ARBA00023176"/>
    </source>
</evidence>
<dbReference type="AlphaFoldDB" id="A0A5K1UV44"/>
<keyword evidence="5 7" id="KW-0472">Membrane</keyword>
<dbReference type="InterPro" id="IPR013041">
    <property type="entry name" value="Clathrin_app_Ig-like_sf"/>
</dbReference>
<dbReference type="Pfam" id="PF01602">
    <property type="entry name" value="Adaptin_N"/>
    <property type="match status" value="1"/>
</dbReference>
<dbReference type="VEuPathDB" id="AmoebaDB:EHI5A_103630"/>
<gene>
    <name evidence="9" type="ORF">CL6EHI_011780</name>
</gene>
<dbReference type="SUPFAM" id="SSF48371">
    <property type="entry name" value="ARM repeat"/>
    <property type="match status" value="1"/>
</dbReference>
<evidence type="ECO:0000259" key="8">
    <source>
        <dbReference type="SMART" id="SM00809"/>
    </source>
</evidence>
<dbReference type="SMART" id="SM00809">
    <property type="entry name" value="Alpha_adaptinC2"/>
    <property type="match status" value="1"/>
</dbReference>
<dbReference type="VEuPathDB" id="AmoebaDB:EHI_011780"/>
<dbReference type="Pfam" id="PF02883">
    <property type="entry name" value="Alpha_adaptinC2"/>
    <property type="match status" value="1"/>
</dbReference>
<evidence type="ECO:0000313" key="10">
    <source>
        <dbReference type="Proteomes" id="UP000078387"/>
    </source>
</evidence>
<dbReference type="PANTHER" id="PTHR22780">
    <property type="entry name" value="ADAPTIN, ALPHA/GAMMA/EPSILON"/>
    <property type="match status" value="1"/>
</dbReference>
<keyword evidence="3 7" id="KW-0254">Endocytosis</keyword>
<organism evidence="9 10">
    <name type="scientific">Entamoeba histolytica</name>
    <dbReference type="NCBI Taxonomy" id="5759"/>
    <lineage>
        <taxon>Eukaryota</taxon>
        <taxon>Amoebozoa</taxon>
        <taxon>Evosea</taxon>
        <taxon>Archamoebae</taxon>
        <taxon>Mastigamoebida</taxon>
        <taxon>Entamoebidae</taxon>
        <taxon>Entamoeba</taxon>
    </lineage>
</organism>
<dbReference type="GO" id="GO:0006886">
    <property type="term" value="P:intracellular protein transport"/>
    <property type="evidence" value="ECO:0007669"/>
    <property type="project" value="UniProtKB-UniRule"/>
</dbReference>
<dbReference type="Gene3D" id="1.25.10.10">
    <property type="entry name" value="Leucine-rich Repeat Variant"/>
    <property type="match status" value="1"/>
</dbReference>
<dbReference type="VEuPathDB" id="AmoebaDB:KM1_124110"/>
<protein>
    <recommendedName>
        <fullName evidence="7">AP-2 complex subunit alpha</fullName>
    </recommendedName>
</protein>
<evidence type="ECO:0000256" key="3">
    <source>
        <dbReference type="ARBA" id="ARBA00022583"/>
    </source>
</evidence>
<dbReference type="InterPro" id="IPR008152">
    <property type="entry name" value="Clathrin_a/b/g-adaptin_app_Ig"/>
</dbReference>
<comment type="function">
    <text evidence="7">Adaptins are components of the adaptor complexes which link clathrin to receptors in coated vesicles. Clathrin-associated protein complexes are believed to interact with the cytoplasmic tails of membrane proteins, leading to their selection and concentration.</text>
</comment>
<keyword evidence="2 7" id="KW-0813">Transport</keyword>
<dbReference type="Gene3D" id="2.60.40.1230">
    <property type="match status" value="1"/>
</dbReference>
<evidence type="ECO:0000256" key="4">
    <source>
        <dbReference type="ARBA" id="ARBA00022927"/>
    </source>
</evidence>
<dbReference type="PIRSF" id="PIRSF037091">
    <property type="entry name" value="AP2_complex_alpha"/>
    <property type="match status" value="1"/>
</dbReference>
<dbReference type="OMA" id="DFIELCC"/>
<comment type="similarity">
    <text evidence="7">Belongs to the adaptor complexes large subunit family.</text>
</comment>
<evidence type="ECO:0000256" key="1">
    <source>
        <dbReference type="ARBA" id="ARBA00004277"/>
    </source>
</evidence>
<dbReference type="GO" id="GO:0072583">
    <property type="term" value="P:clathrin-dependent endocytosis"/>
    <property type="evidence" value="ECO:0007669"/>
    <property type="project" value="InterPro"/>
</dbReference>
<dbReference type="EMBL" id="BDEQ01000001">
    <property type="protein sequence ID" value="GAT91864.1"/>
    <property type="molecule type" value="Genomic_DNA"/>
</dbReference>
<dbReference type="InterPro" id="IPR050840">
    <property type="entry name" value="Adaptor_Complx_Large_Subunit"/>
</dbReference>
<dbReference type="GO" id="GO:0030122">
    <property type="term" value="C:AP-2 adaptor complex"/>
    <property type="evidence" value="ECO:0007669"/>
    <property type="project" value="InterPro"/>
</dbReference>
<dbReference type="InterPro" id="IPR017104">
    <property type="entry name" value="AP2_complex_asu"/>
</dbReference>
<sequence>MSVKTTYGDIRKFVNQINSCSTIEKEQEVIQKELAKIRNEFSNPKITAHDRMINSYKLVFINTLGYEVDYGMVEVITSLANSKFIYKHAGYLTFLTCYRNVPGACSLLINTMQHDLQNTKNEVICETLSTLAVISDAQIAEVVGQTVMNLAFNNNEVIVRKKALLVLKQMFKFFPSLINLEPQFIKKVELLIQKEYDLGVVQSLCKLLYEVILKDKNNGVDLKKYQCLSLSLVQIFKGLLTEPNYEITYHGVSMPWLVIVLIKLIPLICIEKREIISFQSLCEEFLQIGFTDFLFGIPSSQRDITFSIEIEIIKYSFEFEVKRLANISISLLGKLLEVNDININYLTLDLLIIACQNGFKESTKKLFAKVILLGKSFDIELKKRVIDTLFSMCDSSNVINICQVYNEMINNEDLIELKEDLIFKLCILAEKYLKGKEYVDIMMSIAFNGGNYISFELWNRTLKKLHDDQEATKYCIFLIEKLIKKSFGSDNFIELCCLILGEYGEYCEDILSLTHALILKFRFIKDSTKIRIITALMKLLKKFNSIKDLLMNICIQYQYSNNCELQQRVKECLYLLEHPSIIPIVIDSLVYKDTTEEELKTVEDKESIDEVKGTPSLKKASTIKNDDRPNVIKKQFKFNFYHSLNPNGLYEKVEIIYRKIMSLNEGIIFQDQNIQIGYRSKVIDNVVGIQLFYGNISPFPITVNIHIIVPDGLTSSLQQDNLTIESHQQINHIIQFKLNATFLEPPQLQLDYHFNSTSASVSLPLPITLLKFFKQPTQMTFSSLPEQTTIHCLLTIGQFQSLCSRYNLVFQSNDQVVETHSIIPSLGEIKIQLKFNSKELSVSSSNEQMNLDIIALILYSLQ</sequence>
<feature type="domain" description="Clathrin adaptor alpha/beta/gamma-adaptin appendage Ig-like subdomain" evidence="8">
    <location>
        <begin position="658"/>
        <end position="766"/>
    </location>
</feature>
<keyword evidence="4 7" id="KW-0653">Protein transport</keyword>
<dbReference type="InterPro" id="IPR002553">
    <property type="entry name" value="Clathrin/coatomer_adapt-like_N"/>
</dbReference>
<evidence type="ECO:0000256" key="7">
    <source>
        <dbReference type="PIRNR" id="PIRNR037091"/>
    </source>
</evidence>
<evidence type="ECO:0000256" key="2">
    <source>
        <dbReference type="ARBA" id="ARBA00022448"/>
    </source>
</evidence>
<proteinExistence type="inferred from homology"/>
<dbReference type="VEuPathDB" id="AmoebaDB:EHI7A_064030"/>
<accession>A0A5K1UV44</accession>
<comment type="caution">
    <text evidence="9">The sequence shown here is derived from an EMBL/GenBank/DDBJ whole genome shotgun (WGS) entry which is preliminary data.</text>
</comment>
<dbReference type="VEuPathDB" id="AmoebaDB:EHI8A_067320"/>
<evidence type="ECO:0000256" key="5">
    <source>
        <dbReference type="ARBA" id="ARBA00023136"/>
    </source>
</evidence>
<evidence type="ECO:0000313" key="9">
    <source>
        <dbReference type="EMBL" id="GAT91864.1"/>
    </source>
</evidence>
<reference evidence="9 10" key="1">
    <citation type="submission" date="2016-05" db="EMBL/GenBank/DDBJ databases">
        <title>First whole genome sequencing of Entamoeba histolytica HM1:IMSS-clone-6.</title>
        <authorList>
            <person name="Mukherjee Avik.K."/>
            <person name="Izumyama S."/>
            <person name="Nakada-Tsukui K."/>
            <person name="Nozaki T."/>
        </authorList>
    </citation>
    <scope>NUCLEOTIDE SEQUENCE [LARGE SCALE GENOMIC DNA]</scope>
    <source>
        <strain evidence="9 10">HM1:IMSS clone 6</strain>
    </source>
</reference>
<dbReference type="InterPro" id="IPR016024">
    <property type="entry name" value="ARM-type_fold"/>
</dbReference>
<dbReference type="Proteomes" id="UP000078387">
    <property type="component" value="Unassembled WGS sequence"/>
</dbReference>